<dbReference type="InterPro" id="IPR033579">
    <property type="entry name" value="TMEM128"/>
</dbReference>
<dbReference type="PANTHER" id="PTHR31134:SF1">
    <property type="entry name" value="TRANSMEMBRANE PROTEIN 128"/>
    <property type="match status" value="1"/>
</dbReference>
<comment type="caution">
    <text evidence="1">The sequence shown here is derived from an EMBL/GenBank/DDBJ whole genome shotgun (WGS) entry which is preliminary data.</text>
</comment>
<evidence type="ECO:0000313" key="2">
    <source>
        <dbReference type="Proteomes" id="UP001396334"/>
    </source>
</evidence>
<dbReference type="PANTHER" id="PTHR31134">
    <property type="entry name" value="TRANSMEMBRANE PROTEIN 128"/>
    <property type="match status" value="1"/>
</dbReference>
<proteinExistence type="predicted"/>
<protein>
    <submittedName>
        <fullName evidence="1">Uncharacterized protein</fullName>
    </submittedName>
</protein>
<dbReference type="Proteomes" id="UP001396334">
    <property type="component" value="Unassembled WGS sequence"/>
</dbReference>
<evidence type="ECO:0000313" key="1">
    <source>
        <dbReference type="EMBL" id="KAK9037799.1"/>
    </source>
</evidence>
<keyword evidence="2" id="KW-1185">Reference proteome</keyword>
<reference evidence="1 2" key="1">
    <citation type="journal article" date="2024" name="G3 (Bethesda)">
        <title>Genome assembly of Hibiscus sabdariffa L. provides insights into metabolisms of medicinal natural products.</title>
        <authorList>
            <person name="Kim T."/>
        </authorList>
    </citation>
    <scope>NUCLEOTIDE SEQUENCE [LARGE SCALE GENOMIC DNA]</scope>
    <source>
        <strain evidence="1">TK-2024</strain>
        <tissue evidence="1">Old leaves</tissue>
    </source>
</reference>
<organism evidence="1 2">
    <name type="scientific">Hibiscus sabdariffa</name>
    <name type="common">roselle</name>
    <dbReference type="NCBI Taxonomy" id="183260"/>
    <lineage>
        <taxon>Eukaryota</taxon>
        <taxon>Viridiplantae</taxon>
        <taxon>Streptophyta</taxon>
        <taxon>Embryophyta</taxon>
        <taxon>Tracheophyta</taxon>
        <taxon>Spermatophyta</taxon>
        <taxon>Magnoliopsida</taxon>
        <taxon>eudicotyledons</taxon>
        <taxon>Gunneridae</taxon>
        <taxon>Pentapetalae</taxon>
        <taxon>rosids</taxon>
        <taxon>malvids</taxon>
        <taxon>Malvales</taxon>
        <taxon>Malvaceae</taxon>
        <taxon>Malvoideae</taxon>
        <taxon>Hibiscus</taxon>
    </lineage>
</organism>
<name>A0ABR2TK65_9ROSI</name>
<sequence>MLVAEVILQMEPDAMVRRKQALQFLLSLVERCHGKRPVPIKLTLEYILTVKKCKKEMSGGTPVAGGSMRQRHGQGYASCNEDLEDDACSRLQPFSHATPRARTWTEILENVLTFILGVLAIPESSLPNFSRILST</sequence>
<accession>A0ABR2TK65</accession>
<gene>
    <name evidence="1" type="ORF">V6N11_022699</name>
</gene>
<dbReference type="EMBL" id="JBBPBN010000005">
    <property type="protein sequence ID" value="KAK9037799.1"/>
    <property type="molecule type" value="Genomic_DNA"/>
</dbReference>